<sequence>MTASVDTVLFDIDDTLCEYRRSGDELLALAFEACEVEPFFTVEDYYARYATFADRTDTITELRAECFAAIAADNDYDPALGYDLADAYTDERDHHNVRALPGAREAVATLSDDHRIGVVTNGPPEMQSDKLAALGLDDAFETVVHAGYDAPAKPDPEPFHRALSVLDGKPESAVHIGNSLSSDVAGAQAAGLQSVWLDDGSTPDPVPDHTLASMEDLANPPWRS</sequence>
<reference evidence="7" key="1">
    <citation type="journal article" date="2014" name="Int. J. Syst. Evol. Microbiol.">
        <title>Complete genome sequence of Corynebacterium casei LMG S-19264T (=DSM 44701T), isolated from a smear-ripened cheese.</title>
        <authorList>
            <consortium name="US DOE Joint Genome Institute (JGI-PGF)"/>
            <person name="Walter F."/>
            <person name="Albersmeier A."/>
            <person name="Kalinowski J."/>
            <person name="Ruckert C."/>
        </authorList>
    </citation>
    <scope>NUCLEOTIDE SEQUENCE</scope>
    <source>
        <strain evidence="7">JCM 12289</strain>
    </source>
</reference>
<feature type="region of interest" description="Disordered" evidence="6">
    <location>
        <begin position="199"/>
        <end position="224"/>
    </location>
</feature>
<proteinExistence type="inferred from homology"/>
<evidence type="ECO:0000256" key="1">
    <source>
        <dbReference type="ARBA" id="ARBA00001946"/>
    </source>
</evidence>
<comment type="similarity">
    <text evidence="2">Belongs to the HAD-like hydrolase superfamily.</text>
</comment>
<dbReference type="EMBL" id="BAAADN010000016">
    <property type="protein sequence ID" value="GAA0454777.1"/>
    <property type="molecule type" value="Genomic_DNA"/>
</dbReference>
<evidence type="ECO:0000256" key="6">
    <source>
        <dbReference type="SAM" id="MobiDB-lite"/>
    </source>
</evidence>
<dbReference type="GO" id="GO:0044281">
    <property type="term" value="P:small molecule metabolic process"/>
    <property type="evidence" value="ECO:0007669"/>
    <property type="project" value="UniProtKB-ARBA"/>
</dbReference>
<dbReference type="GO" id="GO:0046872">
    <property type="term" value="F:metal ion binding"/>
    <property type="evidence" value="ECO:0007669"/>
    <property type="project" value="UniProtKB-KW"/>
</dbReference>
<keyword evidence="9" id="KW-1185">Reference proteome</keyword>
<dbReference type="Gene3D" id="3.40.50.1000">
    <property type="entry name" value="HAD superfamily/HAD-like"/>
    <property type="match status" value="1"/>
</dbReference>
<comment type="cofactor">
    <cofactor evidence="1">
        <name>Mg(2+)</name>
        <dbReference type="ChEBI" id="CHEBI:18420"/>
    </cofactor>
</comment>
<evidence type="ECO:0000313" key="7">
    <source>
        <dbReference type="EMBL" id="GAA0454777.1"/>
    </source>
</evidence>
<dbReference type="Proteomes" id="UP000830542">
    <property type="component" value="Chromosome"/>
</dbReference>
<accession>A0AAV3SEJ9</accession>
<dbReference type="GO" id="GO:0016791">
    <property type="term" value="F:phosphatase activity"/>
    <property type="evidence" value="ECO:0007669"/>
    <property type="project" value="TreeGrafter"/>
</dbReference>
<dbReference type="SUPFAM" id="SSF56784">
    <property type="entry name" value="HAD-like"/>
    <property type="match status" value="1"/>
</dbReference>
<reference evidence="8" key="2">
    <citation type="submission" date="2022-04" db="EMBL/GenBank/DDBJ databases">
        <title>Sequencing and genomic assembly of Halococcus dombrowskii.</title>
        <authorList>
            <person name="Lim S.W."/>
            <person name="MacLea K.S."/>
        </authorList>
    </citation>
    <scope>NUCLEOTIDE SEQUENCE</scope>
    <source>
        <strain evidence="8">H4</strain>
    </source>
</reference>
<protein>
    <submittedName>
        <fullName evidence="7">HAD family hydrolase</fullName>
    </submittedName>
</protein>
<evidence type="ECO:0000256" key="3">
    <source>
        <dbReference type="ARBA" id="ARBA00022723"/>
    </source>
</evidence>
<evidence type="ECO:0000256" key="4">
    <source>
        <dbReference type="ARBA" id="ARBA00022801"/>
    </source>
</evidence>
<dbReference type="KEGG" id="hdo:MUK72_08705"/>
<reference evidence="7" key="3">
    <citation type="submission" date="2023-12" db="EMBL/GenBank/DDBJ databases">
        <authorList>
            <person name="Sun Q."/>
            <person name="Inoue M."/>
        </authorList>
    </citation>
    <scope>NUCLEOTIDE SEQUENCE</scope>
    <source>
        <strain evidence="7">JCM 12289</strain>
    </source>
</reference>
<dbReference type="PANTHER" id="PTHR46470:SF2">
    <property type="entry name" value="GLYCERALDEHYDE 3-PHOSPHATE PHOSPHATASE"/>
    <property type="match status" value="1"/>
</dbReference>
<dbReference type="AlphaFoldDB" id="A0AAV3SEJ9"/>
<evidence type="ECO:0000256" key="5">
    <source>
        <dbReference type="ARBA" id="ARBA00022842"/>
    </source>
</evidence>
<evidence type="ECO:0000256" key="2">
    <source>
        <dbReference type="ARBA" id="ARBA00007958"/>
    </source>
</evidence>
<evidence type="ECO:0000313" key="8">
    <source>
        <dbReference type="EMBL" id="UOO94049.1"/>
    </source>
</evidence>
<dbReference type="RefSeq" id="WP_244699007.1">
    <property type="nucleotide sequence ID" value="NZ_BAAADN010000016.1"/>
</dbReference>
<dbReference type="GeneID" id="71761923"/>
<dbReference type="InterPro" id="IPR051400">
    <property type="entry name" value="HAD-like_hydrolase"/>
</dbReference>
<dbReference type="Proteomes" id="UP001500962">
    <property type="component" value="Unassembled WGS sequence"/>
</dbReference>
<dbReference type="Pfam" id="PF00702">
    <property type="entry name" value="Hydrolase"/>
    <property type="match status" value="1"/>
</dbReference>
<dbReference type="SFLD" id="SFLDS00003">
    <property type="entry name" value="Haloacid_Dehalogenase"/>
    <property type="match status" value="1"/>
</dbReference>
<dbReference type="NCBIfam" id="TIGR01549">
    <property type="entry name" value="HAD-SF-IA-v1"/>
    <property type="match status" value="1"/>
</dbReference>
<keyword evidence="5" id="KW-0460">Magnesium</keyword>
<dbReference type="PANTHER" id="PTHR46470">
    <property type="entry name" value="N-ACYLNEURAMINATE-9-PHOSPHATASE"/>
    <property type="match status" value="1"/>
</dbReference>
<name>A0AAV3SEJ9_HALDO</name>
<evidence type="ECO:0000313" key="10">
    <source>
        <dbReference type="Proteomes" id="UP001500962"/>
    </source>
</evidence>
<dbReference type="SFLD" id="SFLDG01129">
    <property type="entry name" value="C1.5:_HAD__Beta-PGM__Phosphata"/>
    <property type="match status" value="1"/>
</dbReference>
<dbReference type="InterPro" id="IPR006439">
    <property type="entry name" value="HAD-SF_hydro_IA"/>
</dbReference>
<keyword evidence="4 7" id="KW-0378">Hydrolase</keyword>
<organism evidence="7 10">
    <name type="scientific">Halococcus dombrowskii</name>
    <dbReference type="NCBI Taxonomy" id="179637"/>
    <lineage>
        <taxon>Archaea</taxon>
        <taxon>Methanobacteriati</taxon>
        <taxon>Methanobacteriota</taxon>
        <taxon>Stenosarchaea group</taxon>
        <taxon>Halobacteria</taxon>
        <taxon>Halobacteriales</taxon>
        <taxon>Halococcaceae</taxon>
        <taxon>Halococcus</taxon>
    </lineage>
</organism>
<dbReference type="EMBL" id="CP095005">
    <property type="protein sequence ID" value="UOO94049.1"/>
    <property type="molecule type" value="Genomic_DNA"/>
</dbReference>
<dbReference type="InterPro" id="IPR036412">
    <property type="entry name" value="HAD-like_sf"/>
</dbReference>
<dbReference type="Gene3D" id="1.20.120.710">
    <property type="entry name" value="Haloacid dehalogenase hydrolase-like domain"/>
    <property type="match status" value="1"/>
</dbReference>
<dbReference type="InterPro" id="IPR023214">
    <property type="entry name" value="HAD_sf"/>
</dbReference>
<keyword evidence="3" id="KW-0479">Metal-binding</keyword>
<gene>
    <name evidence="7" type="ORF">GCM10008985_08200</name>
    <name evidence="8" type="ORF">MUK72_08705</name>
</gene>
<evidence type="ECO:0000313" key="9">
    <source>
        <dbReference type="Proteomes" id="UP000830542"/>
    </source>
</evidence>
<dbReference type="NCBIfam" id="TIGR01509">
    <property type="entry name" value="HAD-SF-IA-v3"/>
    <property type="match status" value="1"/>
</dbReference>